<name>A0A370U6T3_9GAMM</name>
<evidence type="ECO:0000256" key="1">
    <source>
        <dbReference type="SAM" id="SignalP"/>
    </source>
</evidence>
<evidence type="ECO:0000313" key="3">
    <source>
        <dbReference type="Proteomes" id="UP000254326"/>
    </source>
</evidence>
<organism evidence="2 3">
    <name type="scientific">Marinomonas piezotolerans</name>
    <dbReference type="NCBI Taxonomy" id="2213058"/>
    <lineage>
        <taxon>Bacteria</taxon>
        <taxon>Pseudomonadati</taxon>
        <taxon>Pseudomonadota</taxon>
        <taxon>Gammaproteobacteria</taxon>
        <taxon>Oceanospirillales</taxon>
        <taxon>Oceanospirillaceae</taxon>
        <taxon>Marinomonas</taxon>
    </lineage>
</organism>
<comment type="caution">
    <text evidence="2">The sequence shown here is derived from an EMBL/GenBank/DDBJ whole genome shotgun (WGS) entry which is preliminary data.</text>
</comment>
<dbReference type="PROSITE" id="PS51257">
    <property type="entry name" value="PROKAR_LIPOPROTEIN"/>
    <property type="match status" value="1"/>
</dbReference>
<sequence>MRISRAGFLMLPLLLAACSLPIKQTESTPSISTGQVAKETNNVPSVPTKATPTQQQVEAKVTTESQPSHKELIQEFDEARRIANQNIAELKTRSGDVPQKPSIMIADRYNRDALIAKTKEVVDYNTVLEKELDALNSRVEERRAHPNFGDIIQVYISDVLVDSSNQFKAQPLVGHWVRGESRIVRLNKNMLVENGISEPLRLTFTEGYQIVINGSLIGTFGPNKEKHEMSFSTPTSDLEGSIKGVLSTRVLD</sequence>
<dbReference type="Proteomes" id="UP000254326">
    <property type="component" value="Unassembled WGS sequence"/>
</dbReference>
<gene>
    <name evidence="2" type="ORF">DN730_14090</name>
</gene>
<keyword evidence="3" id="KW-1185">Reference proteome</keyword>
<dbReference type="RefSeq" id="WP_115468791.1">
    <property type="nucleotide sequence ID" value="NZ_QKRA01000007.1"/>
</dbReference>
<dbReference type="OrthoDB" id="6100298at2"/>
<accession>A0A370U6T3</accession>
<proteinExistence type="predicted"/>
<evidence type="ECO:0000313" key="2">
    <source>
        <dbReference type="EMBL" id="RDL43463.1"/>
    </source>
</evidence>
<protein>
    <submittedName>
        <fullName evidence="2">Uncharacterized protein</fullName>
    </submittedName>
</protein>
<keyword evidence="1" id="KW-0732">Signal</keyword>
<dbReference type="AlphaFoldDB" id="A0A370U6T3"/>
<dbReference type="EMBL" id="QKRA01000007">
    <property type="protein sequence ID" value="RDL43463.1"/>
    <property type="molecule type" value="Genomic_DNA"/>
</dbReference>
<reference evidence="2 3" key="1">
    <citation type="submission" date="2018-06" db="EMBL/GenBank/DDBJ databases">
        <title>Marinomonas sp. YLB-05 draft genome sequence.</title>
        <authorList>
            <person name="Yu L."/>
            <person name="Tang X."/>
        </authorList>
    </citation>
    <scope>NUCLEOTIDE SEQUENCE [LARGE SCALE GENOMIC DNA]</scope>
    <source>
        <strain evidence="2 3">YLB-05</strain>
    </source>
</reference>
<feature type="chain" id="PRO_5016926816" evidence="1">
    <location>
        <begin position="25"/>
        <end position="252"/>
    </location>
</feature>
<feature type="signal peptide" evidence="1">
    <location>
        <begin position="1"/>
        <end position="24"/>
    </location>
</feature>